<reference evidence="2 3" key="1">
    <citation type="submission" date="2022-10" db="EMBL/GenBank/DDBJ databases">
        <title>Defluviimonas sp. CAU 1641 isolated from mud.</title>
        <authorList>
            <person name="Kim W."/>
        </authorList>
    </citation>
    <scope>NUCLEOTIDE SEQUENCE [LARGE SCALE GENOMIC DNA]</scope>
    <source>
        <strain evidence="2 3">CAU 1641</strain>
    </source>
</reference>
<dbReference type="EMBL" id="JAPDOG010000054">
    <property type="protein sequence ID" value="MCW3784657.1"/>
    <property type="molecule type" value="Genomic_DNA"/>
</dbReference>
<protein>
    <submittedName>
        <fullName evidence="2">Uncharacterized protein</fullName>
    </submittedName>
</protein>
<name>A0ABT3JAD2_9RHOB</name>
<organism evidence="2 3">
    <name type="scientific">Defluviimonas salinarum</name>
    <dbReference type="NCBI Taxonomy" id="2992147"/>
    <lineage>
        <taxon>Bacteria</taxon>
        <taxon>Pseudomonadati</taxon>
        <taxon>Pseudomonadota</taxon>
        <taxon>Alphaproteobacteria</taxon>
        <taxon>Rhodobacterales</taxon>
        <taxon>Paracoccaceae</taxon>
        <taxon>Albidovulum</taxon>
    </lineage>
</organism>
<feature type="chain" id="PRO_5046311220" evidence="1">
    <location>
        <begin position="22"/>
        <end position="242"/>
    </location>
</feature>
<comment type="caution">
    <text evidence="2">The sequence shown here is derived from an EMBL/GenBank/DDBJ whole genome shotgun (WGS) entry which is preliminary data.</text>
</comment>
<evidence type="ECO:0000313" key="3">
    <source>
        <dbReference type="Proteomes" id="UP001207582"/>
    </source>
</evidence>
<evidence type="ECO:0000313" key="2">
    <source>
        <dbReference type="EMBL" id="MCW3784657.1"/>
    </source>
</evidence>
<feature type="signal peptide" evidence="1">
    <location>
        <begin position="1"/>
        <end position="21"/>
    </location>
</feature>
<sequence>MKSRLFLASSLALLAAFPALAEAAASGFEPPAGLLEAIDAVAAGREILETHFLDMSGSGQPEALVELGGDCPDGLCDWSLVALTDAGWTEVGVGSAREVGFEETEGGGAVVNSDGVTWAYSGGAGIYPWGDLLQGARSDTASGEDLALIAASSKYTETEKMRVDRYTLDLNGDGADERIFLVGGLYYAAGTWGTPYLIYGSDGALILEGASADMPRIFPMPDGKGVQVIDVVPAGYMVNEIR</sequence>
<evidence type="ECO:0000256" key="1">
    <source>
        <dbReference type="SAM" id="SignalP"/>
    </source>
</evidence>
<gene>
    <name evidence="2" type="ORF">OM960_24385</name>
</gene>
<dbReference type="Proteomes" id="UP001207582">
    <property type="component" value="Unassembled WGS sequence"/>
</dbReference>
<dbReference type="RefSeq" id="WP_264773816.1">
    <property type="nucleotide sequence ID" value="NZ_JAPDOG010000054.1"/>
</dbReference>
<keyword evidence="3" id="KW-1185">Reference proteome</keyword>
<keyword evidence="1" id="KW-0732">Signal</keyword>
<proteinExistence type="predicted"/>
<accession>A0ABT3JAD2</accession>